<sequence>LGEPNKAAEIRLRAHLSAFRTIATMHERTKRLVEQPPPKVFKELVYPKLPKFPPELEKKLEEMEKEMASPGGIWSPEAITKRRQLYAPLIEKEAEIKERLLAIEQTFIEKGWHLPKWERPSWLLE</sequence>
<proteinExistence type="predicted"/>
<accession>X1KAZ2</accession>
<comment type="caution">
    <text evidence="1">The sequence shown here is derived from an EMBL/GenBank/DDBJ whole genome shotgun (WGS) entry which is preliminary data.</text>
</comment>
<protein>
    <submittedName>
        <fullName evidence="1">Uncharacterized protein</fullName>
    </submittedName>
</protein>
<reference evidence="1" key="1">
    <citation type="journal article" date="2014" name="Front. Microbiol.">
        <title>High frequency of phylogenetically diverse reductive dehalogenase-homologous genes in deep subseafloor sedimentary metagenomes.</title>
        <authorList>
            <person name="Kawai M."/>
            <person name="Futagami T."/>
            <person name="Toyoda A."/>
            <person name="Takaki Y."/>
            <person name="Nishi S."/>
            <person name="Hori S."/>
            <person name="Arai W."/>
            <person name="Tsubouchi T."/>
            <person name="Morono Y."/>
            <person name="Uchiyama I."/>
            <person name="Ito T."/>
            <person name="Fujiyama A."/>
            <person name="Inagaki F."/>
            <person name="Takami H."/>
        </authorList>
    </citation>
    <scope>NUCLEOTIDE SEQUENCE</scope>
    <source>
        <strain evidence="1">Expedition CK06-06</strain>
    </source>
</reference>
<name>X1KAZ2_9ZZZZ</name>
<evidence type="ECO:0000313" key="1">
    <source>
        <dbReference type="EMBL" id="GAH87389.1"/>
    </source>
</evidence>
<dbReference type="EMBL" id="BARU01044014">
    <property type="protein sequence ID" value="GAH87389.1"/>
    <property type="molecule type" value="Genomic_DNA"/>
</dbReference>
<dbReference type="AlphaFoldDB" id="X1KAZ2"/>
<organism evidence="1">
    <name type="scientific">marine sediment metagenome</name>
    <dbReference type="NCBI Taxonomy" id="412755"/>
    <lineage>
        <taxon>unclassified sequences</taxon>
        <taxon>metagenomes</taxon>
        <taxon>ecological metagenomes</taxon>
    </lineage>
</organism>
<gene>
    <name evidence="1" type="ORF">S03H2_67274</name>
</gene>
<feature type="non-terminal residue" evidence="1">
    <location>
        <position position="1"/>
    </location>
</feature>